<organism evidence="3 4">
    <name type="scientific">Batrachochytrium salamandrivorans</name>
    <dbReference type="NCBI Taxonomy" id="1357716"/>
    <lineage>
        <taxon>Eukaryota</taxon>
        <taxon>Fungi</taxon>
        <taxon>Fungi incertae sedis</taxon>
        <taxon>Chytridiomycota</taxon>
        <taxon>Chytridiomycota incertae sedis</taxon>
        <taxon>Chytridiomycetes</taxon>
        <taxon>Rhizophydiales</taxon>
        <taxon>Rhizophydiales incertae sedis</taxon>
        <taxon>Batrachochytrium</taxon>
    </lineage>
</organism>
<dbReference type="Gene3D" id="3.30.160.60">
    <property type="entry name" value="Classic Zinc Finger"/>
    <property type="match status" value="1"/>
</dbReference>
<comment type="caution">
    <text evidence="3">The sequence shown here is derived from an EMBL/GenBank/DDBJ whole genome shotgun (WGS) entry which is preliminary data.</text>
</comment>
<dbReference type="Pfam" id="PF07716">
    <property type="entry name" value="bZIP_2"/>
    <property type="match status" value="1"/>
</dbReference>
<dbReference type="InterPro" id="IPR046347">
    <property type="entry name" value="bZIP_sf"/>
</dbReference>
<dbReference type="PROSITE" id="PS00036">
    <property type="entry name" value="BZIP_BASIC"/>
    <property type="match status" value="1"/>
</dbReference>
<dbReference type="SUPFAM" id="SSF57959">
    <property type="entry name" value="Leucine zipper domain"/>
    <property type="match status" value="1"/>
</dbReference>
<sequence>MCFVKTPKGAMSIPLAQYTDEQQQSVQPSQQYHQLRYHKEQPQQRLASNTGYINRTGSAMWNDHLASLDPSRAIGLAHPNFVQPATVLTGPNVLPSASLESLASIDSLTTGDSLDVWLDLLSNDLGPVTKPLFSATGRPTISTAPISPFSSKPTALQSAVLGSATPTAAFSASSFSFVPSPPDSVLAGSPMTLPTTVQQATAYLSSTPSLDSYQQQQHALLLQQLQQPLQSMPSQCDSRSSAPSAVTITPYYAKESSKTSAASTPSTSGVSNSHIGPKRKTEDFDGFMDDLQNESTPQAIKRARNNEAARRSRERKMKRLEELEIQVSQLDTDKADLTVRLAVLENERSAWAHRERELLNRALTLEKQLNESHQALMSVGGPRLNSNDSFLFCDSLEMPSLL</sequence>
<dbReference type="CDD" id="cd12193">
    <property type="entry name" value="bZIP_GCN4"/>
    <property type="match status" value="1"/>
</dbReference>
<dbReference type="PROSITE" id="PS50217">
    <property type="entry name" value="BZIP"/>
    <property type="match status" value="1"/>
</dbReference>
<evidence type="ECO:0000259" key="2">
    <source>
        <dbReference type="PROSITE" id="PS50217"/>
    </source>
</evidence>
<keyword evidence="4" id="KW-1185">Reference proteome</keyword>
<accession>A0ABQ8FKS4</accession>
<feature type="region of interest" description="Disordered" evidence="1">
    <location>
        <begin position="255"/>
        <end position="313"/>
    </location>
</feature>
<dbReference type="SMART" id="SM00338">
    <property type="entry name" value="BRLZ"/>
    <property type="match status" value="1"/>
</dbReference>
<reference evidence="3 4" key="1">
    <citation type="submission" date="2021-02" db="EMBL/GenBank/DDBJ databases">
        <title>Variation within the Batrachochytrium salamandrivorans European outbreak.</title>
        <authorList>
            <person name="Kelly M."/>
            <person name="Pasmans F."/>
            <person name="Shea T.P."/>
            <person name="Munoz J.F."/>
            <person name="Carranza S."/>
            <person name="Cuomo C.A."/>
            <person name="Martel A."/>
        </authorList>
    </citation>
    <scope>NUCLEOTIDE SEQUENCE [LARGE SCALE GENOMIC DNA]</scope>
    <source>
        <strain evidence="3 4">AMFP18/2</strain>
    </source>
</reference>
<proteinExistence type="predicted"/>
<name>A0ABQ8FKS4_9FUNG</name>
<dbReference type="Proteomes" id="UP001648503">
    <property type="component" value="Unassembled WGS sequence"/>
</dbReference>
<evidence type="ECO:0000313" key="4">
    <source>
        <dbReference type="Proteomes" id="UP001648503"/>
    </source>
</evidence>
<protein>
    <recommendedName>
        <fullName evidence="2">BZIP domain-containing protein</fullName>
    </recommendedName>
</protein>
<dbReference type="InterPro" id="IPR004827">
    <property type="entry name" value="bZIP"/>
</dbReference>
<dbReference type="EMBL" id="JAFCIX010000051">
    <property type="protein sequence ID" value="KAH6599995.1"/>
    <property type="molecule type" value="Genomic_DNA"/>
</dbReference>
<gene>
    <name evidence="3" type="ORF">BASA50_002584</name>
</gene>
<evidence type="ECO:0000256" key="1">
    <source>
        <dbReference type="SAM" id="MobiDB-lite"/>
    </source>
</evidence>
<evidence type="ECO:0000313" key="3">
    <source>
        <dbReference type="EMBL" id="KAH6599995.1"/>
    </source>
</evidence>
<feature type="compositionally biased region" description="Low complexity" evidence="1">
    <location>
        <begin position="258"/>
        <end position="268"/>
    </location>
</feature>
<feature type="domain" description="BZIP" evidence="2">
    <location>
        <begin position="301"/>
        <end position="347"/>
    </location>
</feature>